<feature type="compositionally biased region" description="Basic and acidic residues" evidence="1">
    <location>
        <begin position="412"/>
        <end position="428"/>
    </location>
</feature>
<reference evidence="2 3" key="1">
    <citation type="submission" date="2021-03" db="EMBL/GenBank/DDBJ databases">
        <title>Actinomadura violae sp. nov., isolated from lichen in Thailand.</title>
        <authorList>
            <person name="Kanchanasin P."/>
            <person name="Saeng-In P."/>
            <person name="Phongsopitanun W."/>
            <person name="Yuki M."/>
            <person name="Kudo T."/>
            <person name="Ohkuma M."/>
            <person name="Tanasupawat S."/>
        </authorList>
    </citation>
    <scope>NUCLEOTIDE SEQUENCE [LARGE SCALE GENOMIC DNA]</scope>
    <source>
        <strain evidence="2 3">LCR2-06</strain>
    </source>
</reference>
<feature type="region of interest" description="Disordered" evidence="1">
    <location>
        <begin position="600"/>
        <end position="778"/>
    </location>
</feature>
<evidence type="ECO:0008006" key="4">
    <source>
        <dbReference type="Google" id="ProtNLM"/>
    </source>
</evidence>
<feature type="compositionally biased region" description="Pro residues" evidence="1">
    <location>
        <begin position="687"/>
        <end position="699"/>
    </location>
</feature>
<feature type="compositionally biased region" description="Pro residues" evidence="1">
    <location>
        <begin position="723"/>
        <end position="757"/>
    </location>
</feature>
<organism evidence="2 3">
    <name type="scientific">Actinomadura violacea</name>
    <dbReference type="NCBI Taxonomy" id="2819934"/>
    <lineage>
        <taxon>Bacteria</taxon>
        <taxon>Bacillati</taxon>
        <taxon>Actinomycetota</taxon>
        <taxon>Actinomycetes</taxon>
        <taxon>Streptosporangiales</taxon>
        <taxon>Thermomonosporaceae</taxon>
        <taxon>Actinomadura</taxon>
    </lineage>
</organism>
<feature type="compositionally biased region" description="Basic and acidic residues" evidence="1">
    <location>
        <begin position="272"/>
        <end position="283"/>
    </location>
</feature>
<feature type="compositionally biased region" description="Pro residues" evidence="1">
    <location>
        <begin position="641"/>
        <end position="668"/>
    </location>
</feature>
<evidence type="ECO:0000313" key="2">
    <source>
        <dbReference type="EMBL" id="MBO2464957.1"/>
    </source>
</evidence>
<feature type="region of interest" description="Disordered" evidence="1">
    <location>
        <begin position="388"/>
        <end position="428"/>
    </location>
</feature>
<keyword evidence="3" id="KW-1185">Reference proteome</keyword>
<sequence length="891" mass="97369">MIRGPRVDGLLRYLYGPGDHEEHLDPHLIASWSGRENDPARAGETGLRRLADLMNQPLWLRELSLGRPVNNPVWHFPVRAAPTDPILTDQQWNTISRRIVAAAGIAPDGDLDACRWIAVRHADDHVHIVATLARADGNRVDHHNDALRARAELLRIETELGLRSTAPADRTARRDASRKELRKSHRHGEEIPMRERLEPLVRKASINATDEREFFALLESYGLRVFPRTNDTGDITGFSVAMPGDRDKDGAPIRYSGSTLSPDLSLTKIRQRLREYQDAEHRQTPQAAPFGPRQQPPNPQPLNPHPPGSQPPRPQPQDRPAPDKQTSRADDRAQTWERAAEAISDAASALPEAGDADADAIMRALSDALTIAADNAPPPMRDQIAAAAHSFQRAAQIPTTQQPDEPQSDTQPDTHDQEMSAGERHARQAADDLRLATRALGAAGRAFANGRDATAVWLLIASAVVATRAAYHWLRGHGHRPQAQAAQEANAHLRTALNLRTVNHSPNFPYDSVAAQDQRLHTIVRNALASNQTGGRRIDPATILKDPHWPRLAAVLRQAENRGHDPQRILAAAIAERSLSDAHSVPEVLSWRIQRTLTRDTPLISEPARNGQQLSPQTPMTHQQTPTPEPPSPASDNPWPTQAPPPPPPLPTEAPQPAEPGQQPPPDRPLASTLFPDPPQPEHTEQPPRPQPPQPPPHDGPQTSEPSTPNDTQTPTEPARPETIPPTPPAPQQPDPEAEPNPTPPPQEAPQPPPRPAAPETGPDTAPDPDRPDRDAVRRYTELLTAQPGLNAIALQIHPTWPVLTEVLHQAETAGHSAADLVQAAVQGSDSGIPTPAGLAWKVREQLNARRNTPAAPAANPTKPRPADTNDLDRTPVNRPRQGPHRGGPRR</sequence>
<dbReference type="EMBL" id="JAGEPF010000040">
    <property type="protein sequence ID" value="MBO2464957.1"/>
    <property type="molecule type" value="Genomic_DNA"/>
</dbReference>
<protein>
    <recommendedName>
        <fullName evidence="4">Mobilization protein</fullName>
    </recommendedName>
</protein>
<feature type="compositionally biased region" description="Polar residues" evidence="1">
    <location>
        <begin position="704"/>
        <end position="713"/>
    </location>
</feature>
<dbReference type="Proteomes" id="UP000680206">
    <property type="component" value="Unassembled WGS sequence"/>
</dbReference>
<accession>A0ABS3S7I1</accession>
<feature type="compositionally biased region" description="Low complexity" evidence="1">
    <location>
        <begin position="615"/>
        <end position="626"/>
    </location>
</feature>
<proteinExistence type="predicted"/>
<feature type="compositionally biased region" description="Basic and acidic residues" evidence="1">
    <location>
        <begin position="768"/>
        <end position="778"/>
    </location>
</feature>
<feature type="region of interest" description="Disordered" evidence="1">
    <location>
        <begin position="165"/>
        <end position="191"/>
    </location>
</feature>
<evidence type="ECO:0000313" key="3">
    <source>
        <dbReference type="Proteomes" id="UP000680206"/>
    </source>
</evidence>
<evidence type="ECO:0000256" key="1">
    <source>
        <dbReference type="SAM" id="MobiDB-lite"/>
    </source>
</evidence>
<comment type="caution">
    <text evidence="2">The sequence shown here is derived from an EMBL/GenBank/DDBJ whole genome shotgun (WGS) entry which is preliminary data.</text>
</comment>
<dbReference type="RefSeq" id="WP_208251820.1">
    <property type="nucleotide sequence ID" value="NZ_JAGEPF010000040.1"/>
</dbReference>
<gene>
    <name evidence="2" type="ORF">J4709_46070</name>
</gene>
<feature type="compositionally biased region" description="Pro residues" evidence="1">
    <location>
        <begin position="294"/>
        <end position="319"/>
    </location>
</feature>
<feature type="compositionally biased region" description="Basic residues" evidence="1">
    <location>
        <begin position="882"/>
        <end position="891"/>
    </location>
</feature>
<feature type="compositionally biased region" description="Basic and acidic residues" evidence="1">
    <location>
        <begin position="170"/>
        <end position="179"/>
    </location>
</feature>
<name>A0ABS3S7I1_9ACTN</name>
<feature type="compositionally biased region" description="Polar residues" evidence="1">
    <location>
        <begin position="397"/>
        <end position="411"/>
    </location>
</feature>
<feature type="compositionally biased region" description="Low complexity" evidence="1">
    <location>
        <begin position="849"/>
        <end position="862"/>
    </location>
</feature>
<feature type="region of interest" description="Disordered" evidence="1">
    <location>
        <begin position="845"/>
        <end position="891"/>
    </location>
</feature>
<feature type="compositionally biased region" description="Basic and acidic residues" evidence="1">
    <location>
        <begin position="320"/>
        <end position="336"/>
    </location>
</feature>
<feature type="region of interest" description="Disordered" evidence="1">
    <location>
        <begin position="229"/>
        <end position="336"/>
    </location>
</feature>
<feature type="compositionally biased region" description="Basic and acidic residues" evidence="1">
    <location>
        <begin position="865"/>
        <end position="876"/>
    </location>
</feature>